<dbReference type="InterPro" id="IPR004360">
    <property type="entry name" value="Glyas_Fos-R_dOase_dom"/>
</dbReference>
<dbReference type="Pfam" id="PF00903">
    <property type="entry name" value="Glyoxalase"/>
    <property type="match status" value="1"/>
</dbReference>
<dbReference type="Proteomes" id="UP000694308">
    <property type="component" value="Unassembled WGS sequence"/>
</dbReference>
<evidence type="ECO:0000313" key="4">
    <source>
        <dbReference type="Proteomes" id="UP000694308"/>
    </source>
</evidence>
<dbReference type="PANTHER" id="PTHR43048:SF3">
    <property type="entry name" value="METHYLMALONYL-COA EPIMERASE, MITOCHONDRIAL"/>
    <property type="match status" value="1"/>
</dbReference>
<feature type="domain" description="VOC" evidence="2">
    <location>
        <begin position="8"/>
        <end position="148"/>
    </location>
</feature>
<dbReference type="GO" id="GO:0046491">
    <property type="term" value="P:L-methylmalonyl-CoA metabolic process"/>
    <property type="evidence" value="ECO:0007669"/>
    <property type="project" value="TreeGrafter"/>
</dbReference>
<dbReference type="RefSeq" id="WP_218320511.1">
    <property type="nucleotide sequence ID" value="NZ_JAEEGC010000045.1"/>
</dbReference>
<comment type="caution">
    <text evidence="3">The sequence shown here is derived from an EMBL/GenBank/DDBJ whole genome shotgun (WGS) entry which is preliminary data.</text>
</comment>
<sequence length="153" mass="17447">MNEKIFSGANHFSITVGDIDKSVKFYKEVMEMEFENIRYNVDLDYIRKVTGYPDGVLNVAFLGCLGLRLELIQYVEPKGKVLDVRPHNVCSSHICFTTTDIFKAYERCKANNIKTVNKPTLIDSGPSTGAYAFYLLDPDNYNLEMFQPAKVQK</sequence>
<evidence type="ECO:0000313" key="3">
    <source>
        <dbReference type="EMBL" id="MBV7273443.1"/>
    </source>
</evidence>
<dbReference type="AlphaFoldDB" id="A0A949TVX8"/>
<dbReference type="GO" id="GO:0004493">
    <property type="term" value="F:methylmalonyl-CoA epimerase activity"/>
    <property type="evidence" value="ECO:0007669"/>
    <property type="project" value="TreeGrafter"/>
</dbReference>
<dbReference type="InterPro" id="IPR051785">
    <property type="entry name" value="MMCE/EMCE_epimerase"/>
</dbReference>
<name>A0A949TVX8_9CLOT</name>
<dbReference type="EMBL" id="JAEEGC010000045">
    <property type="protein sequence ID" value="MBV7273443.1"/>
    <property type="molecule type" value="Genomic_DNA"/>
</dbReference>
<dbReference type="GO" id="GO:0046872">
    <property type="term" value="F:metal ion binding"/>
    <property type="evidence" value="ECO:0007669"/>
    <property type="project" value="UniProtKB-KW"/>
</dbReference>
<keyword evidence="1" id="KW-0479">Metal-binding</keyword>
<protein>
    <submittedName>
        <fullName evidence="3">VOC family protein</fullName>
    </submittedName>
</protein>
<accession>A0A949TVX8</accession>
<organism evidence="3 4">
    <name type="scientific">Clostridium thailandense</name>
    <dbReference type="NCBI Taxonomy" id="2794346"/>
    <lineage>
        <taxon>Bacteria</taxon>
        <taxon>Bacillati</taxon>
        <taxon>Bacillota</taxon>
        <taxon>Clostridia</taxon>
        <taxon>Eubacteriales</taxon>
        <taxon>Clostridiaceae</taxon>
        <taxon>Clostridium</taxon>
    </lineage>
</organism>
<gene>
    <name evidence="3" type="ORF">I6U48_11040</name>
</gene>
<evidence type="ECO:0000256" key="1">
    <source>
        <dbReference type="ARBA" id="ARBA00022723"/>
    </source>
</evidence>
<proteinExistence type="predicted"/>
<reference evidence="3" key="1">
    <citation type="submission" date="2020-12" db="EMBL/GenBank/DDBJ databases">
        <title>Clostridium thailandense sp. nov., a novel acetogenic bacterium isolated from peat land soil in Thailand.</title>
        <authorList>
            <person name="Chaikitkaew S."/>
            <person name="Birkeland N.K."/>
        </authorList>
    </citation>
    <scope>NUCLEOTIDE SEQUENCE</scope>
    <source>
        <strain evidence="3">PL3</strain>
    </source>
</reference>
<dbReference type="InterPro" id="IPR037523">
    <property type="entry name" value="VOC_core"/>
</dbReference>
<evidence type="ECO:0000259" key="2">
    <source>
        <dbReference type="PROSITE" id="PS51819"/>
    </source>
</evidence>
<keyword evidence="4" id="KW-1185">Reference proteome</keyword>
<dbReference type="PROSITE" id="PS51819">
    <property type="entry name" value="VOC"/>
    <property type="match status" value="1"/>
</dbReference>
<dbReference type="PANTHER" id="PTHR43048">
    <property type="entry name" value="METHYLMALONYL-COA EPIMERASE"/>
    <property type="match status" value="1"/>
</dbReference>